<proteinExistence type="predicted"/>
<reference evidence="1" key="1">
    <citation type="submission" date="2014-09" db="EMBL/GenBank/DDBJ databases">
        <authorList>
            <person name="Magalhaes I.L.F."/>
            <person name="Oliveira U."/>
            <person name="Santos F.R."/>
            <person name="Vidigal T.H.D.A."/>
            <person name="Brescovit A.D."/>
            <person name="Santos A.J."/>
        </authorList>
    </citation>
    <scope>NUCLEOTIDE SEQUENCE</scope>
    <source>
        <tissue evidence="1">Shoot tissue taken approximately 20 cm above the soil surface</tissue>
    </source>
</reference>
<protein>
    <submittedName>
        <fullName evidence="1">Uncharacterized protein</fullName>
    </submittedName>
</protein>
<accession>A0A0A9BL26</accession>
<evidence type="ECO:0000313" key="1">
    <source>
        <dbReference type="EMBL" id="JAD61935.1"/>
    </source>
</evidence>
<name>A0A0A9BL26_ARUDO</name>
<sequence length="68" mass="8023">MQICIFPQSNIQHTPRNANVMSPLEEPIHKTQNYQINIDQEHIKQLGLIQEQCISLKFILLQYWSLTC</sequence>
<dbReference type="AlphaFoldDB" id="A0A0A9BL26"/>
<dbReference type="EMBL" id="GBRH01235960">
    <property type="protein sequence ID" value="JAD61935.1"/>
    <property type="molecule type" value="Transcribed_RNA"/>
</dbReference>
<organism evidence="1">
    <name type="scientific">Arundo donax</name>
    <name type="common">Giant reed</name>
    <name type="synonym">Donax arundinaceus</name>
    <dbReference type="NCBI Taxonomy" id="35708"/>
    <lineage>
        <taxon>Eukaryota</taxon>
        <taxon>Viridiplantae</taxon>
        <taxon>Streptophyta</taxon>
        <taxon>Embryophyta</taxon>
        <taxon>Tracheophyta</taxon>
        <taxon>Spermatophyta</taxon>
        <taxon>Magnoliopsida</taxon>
        <taxon>Liliopsida</taxon>
        <taxon>Poales</taxon>
        <taxon>Poaceae</taxon>
        <taxon>PACMAD clade</taxon>
        <taxon>Arundinoideae</taxon>
        <taxon>Arundineae</taxon>
        <taxon>Arundo</taxon>
    </lineage>
</organism>
<reference evidence="1" key="2">
    <citation type="journal article" date="2015" name="Data Brief">
        <title>Shoot transcriptome of the giant reed, Arundo donax.</title>
        <authorList>
            <person name="Barrero R.A."/>
            <person name="Guerrero F.D."/>
            <person name="Moolhuijzen P."/>
            <person name="Goolsby J.A."/>
            <person name="Tidwell J."/>
            <person name="Bellgard S.E."/>
            <person name="Bellgard M.I."/>
        </authorList>
    </citation>
    <scope>NUCLEOTIDE SEQUENCE</scope>
    <source>
        <tissue evidence="1">Shoot tissue taken approximately 20 cm above the soil surface</tissue>
    </source>
</reference>